<feature type="domain" description="Putative DNA-binding" evidence="1">
    <location>
        <begin position="4"/>
        <end position="94"/>
    </location>
</feature>
<protein>
    <recommendedName>
        <fullName evidence="1">Putative DNA-binding domain-containing protein</fullName>
    </recommendedName>
</protein>
<dbReference type="KEGG" id="pagb:AWM79_11090"/>
<dbReference type="OrthoDB" id="4146344at2"/>
<dbReference type="AlphaFoldDB" id="A0A0X1T183"/>
<dbReference type="RefSeq" id="WP_017131040.1">
    <property type="nucleotide sequence ID" value="NZ_CP014135.1"/>
</dbReference>
<dbReference type="InterPro" id="IPR018640">
    <property type="entry name" value="DUF2063"/>
</dbReference>
<evidence type="ECO:0000259" key="1">
    <source>
        <dbReference type="Pfam" id="PF09836"/>
    </source>
</evidence>
<keyword evidence="3" id="KW-1185">Reference proteome</keyword>
<evidence type="ECO:0000313" key="2">
    <source>
        <dbReference type="EMBL" id="AMB85818.1"/>
    </source>
</evidence>
<proteinExistence type="predicted"/>
<dbReference type="Gene3D" id="1.10.150.690">
    <property type="entry name" value="DUF2063"/>
    <property type="match status" value="1"/>
</dbReference>
<dbReference type="Proteomes" id="UP000063229">
    <property type="component" value="Chromosome"/>
</dbReference>
<dbReference type="InterPro" id="IPR044922">
    <property type="entry name" value="DUF2063_N_sf"/>
</dbReference>
<name>A0A0X1T183_PSEAA</name>
<evidence type="ECO:0000313" key="3">
    <source>
        <dbReference type="Proteomes" id="UP000063229"/>
    </source>
</evidence>
<dbReference type="STRING" id="46677.AWM79_11090"/>
<accession>A0A0X1T183</accession>
<dbReference type="Pfam" id="PF09836">
    <property type="entry name" value="DUF2063"/>
    <property type="match status" value="1"/>
</dbReference>
<reference evidence="2 3" key="1">
    <citation type="submission" date="2016-01" db="EMBL/GenBank/DDBJ databases">
        <authorList>
            <person name="McClelland M."/>
            <person name="Jain A."/>
            <person name="Saraogi P."/>
            <person name="Mendelson R."/>
            <person name="Westerman R."/>
            <person name="SanMiguel P."/>
            <person name="Csonka L."/>
        </authorList>
    </citation>
    <scope>NUCLEOTIDE SEQUENCE [LARGE SCALE GENOMIC DNA]</scope>
    <source>
        <strain evidence="2 3">NCPPB 2472</strain>
    </source>
</reference>
<dbReference type="EMBL" id="CP014135">
    <property type="protein sequence ID" value="AMB85818.1"/>
    <property type="molecule type" value="Genomic_DNA"/>
</dbReference>
<gene>
    <name evidence="2" type="ORF">AWM79_11090</name>
</gene>
<sequence>MSEQARFSAALLDPRQPCPPGLCSANGADPASRFAVYRNNVQSSLINALADSYPVVRQLVGEAFFRAMAGVYVQHYPPSSPILSHYGEDFGGFIQGFAPAASVPYLADVARLERLRINAYHAADATPVSPEQIGHYLGDPESLMTLRIHLHPSLAALASPHAVVSLWQAHQGEGQLNQVDPTQGEAALVLRQHWQVQVFRIDRGTLAFIHSLRNQTPLERAITRAGDACAEFDPSQALALLIRHGAIIHLQPEEKRQP</sequence>
<organism evidence="2 3">
    <name type="scientific">Pseudomonas agarici</name>
    <dbReference type="NCBI Taxonomy" id="46677"/>
    <lineage>
        <taxon>Bacteria</taxon>
        <taxon>Pseudomonadati</taxon>
        <taxon>Pseudomonadota</taxon>
        <taxon>Gammaproteobacteria</taxon>
        <taxon>Pseudomonadales</taxon>
        <taxon>Pseudomonadaceae</taxon>
        <taxon>Pseudomonas</taxon>
    </lineage>
</organism>